<proteinExistence type="predicted"/>
<gene>
    <name evidence="2" type="ORF">Acr_16g0006790</name>
</gene>
<feature type="compositionally biased region" description="Acidic residues" evidence="1">
    <location>
        <begin position="158"/>
        <end position="202"/>
    </location>
</feature>
<evidence type="ECO:0000256" key="1">
    <source>
        <dbReference type="SAM" id="MobiDB-lite"/>
    </source>
</evidence>
<accession>A0A7J0FZC6</accession>
<reference evidence="2 3" key="1">
    <citation type="submission" date="2019-07" db="EMBL/GenBank/DDBJ databases">
        <title>De Novo Assembly of kiwifruit Actinidia rufa.</title>
        <authorList>
            <person name="Sugita-Konishi S."/>
            <person name="Sato K."/>
            <person name="Mori E."/>
            <person name="Abe Y."/>
            <person name="Kisaki G."/>
            <person name="Hamano K."/>
            <person name="Suezawa K."/>
            <person name="Otani M."/>
            <person name="Fukuda T."/>
            <person name="Manabe T."/>
            <person name="Gomi K."/>
            <person name="Tabuchi M."/>
            <person name="Akimitsu K."/>
            <person name="Kataoka I."/>
        </authorList>
    </citation>
    <scope>NUCLEOTIDE SEQUENCE [LARGE SCALE GENOMIC DNA]</scope>
    <source>
        <strain evidence="3">cv. Fuchu</strain>
    </source>
</reference>
<keyword evidence="3" id="KW-1185">Reference proteome</keyword>
<evidence type="ECO:0000313" key="3">
    <source>
        <dbReference type="Proteomes" id="UP000585474"/>
    </source>
</evidence>
<feature type="compositionally biased region" description="Basic and acidic residues" evidence="1">
    <location>
        <begin position="147"/>
        <end position="157"/>
    </location>
</feature>
<feature type="region of interest" description="Disordered" evidence="1">
    <location>
        <begin position="147"/>
        <end position="238"/>
    </location>
</feature>
<dbReference type="Proteomes" id="UP000585474">
    <property type="component" value="Unassembled WGS sequence"/>
</dbReference>
<sequence>MKSGRSLCRFWFLSQNPTGLALSTRDCGVAGWAAREGAGLGYTRCVCWLLAAQGWVTAGLGCWLHRGGCTRAVHDWAARGGCWLHGGGCARAVQDWAIWTEAAQGWLLGCTGWLLAAGCTGAGCWLRRGWGWWLRWWFPQDGLNRVTKSDTENKDAIEIEDDDNVEDEDENDDNNNEDEDGDLSGEEDGDDNDGNSENDAEANVDWGINDVNDDDFEDDDEEDDEESKQAQPPTKKKK</sequence>
<evidence type="ECO:0000313" key="2">
    <source>
        <dbReference type="EMBL" id="GFZ04055.1"/>
    </source>
</evidence>
<feature type="compositionally biased region" description="Acidic residues" evidence="1">
    <location>
        <begin position="211"/>
        <end position="226"/>
    </location>
</feature>
<dbReference type="AlphaFoldDB" id="A0A7J0FZC6"/>
<comment type="caution">
    <text evidence="2">The sequence shown here is derived from an EMBL/GenBank/DDBJ whole genome shotgun (WGS) entry which is preliminary data.</text>
</comment>
<name>A0A7J0FZC6_9ERIC</name>
<dbReference type="EMBL" id="BJWL01000016">
    <property type="protein sequence ID" value="GFZ04055.1"/>
    <property type="molecule type" value="Genomic_DNA"/>
</dbReference>
<protein>
    <submittedName>
        <fullName evidence="2">Cysteine/histidine-rich C1 domain family protein</fullName>
    </submittedName>
</protein>
<organism evidence="2 3">
    <name type="scientific">Actinidia rufa</name>
    <dbReference type="NCBI Taxonomy" id="165716"/>
    <lineage>
        <taxon>Eukaryota</taxon>
        <taxon>Viridiplantae</taxon>
        <taxon>Streptophyta</taxon>
        <taxon>Embryophyta</taxon>
        <taxon>Tracheophyta</taxon>
        <taxon>Spermatophyta</taxon>
        <taxon>Magnoliopsida</taxon>
        <taxon>eudicotyledons</taxon>
        <taxon>Gunneridae</taxon>
        <taxon>Pentapetalae</taxon>
        <taxon>asterids</taxon>
        <taxon>Ericales</taxon>
        <taxon>Actinidiaceae</taxon>
        <taxon>Actinidia</taxon>
    </lineage>
</organism>